<dbReference type="EC" id="1.13.12.3" evidence="3"/>
<dbReference type="Proteomes" id="UP000198908">
    <property type="component" value="Unassembled WGS sequence"/>
</dbReference>
<evidence type="ECO:0000256" key="2">
    <source>
        <dbReference type="ARBA" id="ARBA00005833"/>
    </source>
</evidence>
<evidence type="ECO:0000256" key="1">
    <source>
        <dbReference type="ARBA" id="ARBA00004814"/>
    </source>
</evidence>
<organism evidence="9 10">
    <name type="scientific">Paraburkholderia lycopersici</name>
    <dbReference type="NCBI Taxonomy" id="416944"/>
    <lineage>
        <taxon>Bacteria</taxon>
        <taxon>Pseudomonadati</taxon>
        <taxon>Pseudomonadota</taxon>
        <taxon>Betaproteobacteria</taxon>
        <taxon>Burkholderiales</taxon>
        <taxon>Burkholderiaceae</taxon>
        <taxon>Paraburkholderia</taxon>
    </lineage>
</organism>
<dbReference type="Gene3D" id="3.50.50.60">
    <property type="entry name" value="FAD/NAD(P)-binding domain"/>
    <property type="match status" value="1"/>
</dbReference>
<dbReference type="PANTHER" id="PTHR10742:SF410">
    <property type="entry name" value="LYSINE-SPECIFIC HISTONE DEMETHYLASE 2"/>
    <property type="match status" value="1"/>
</dbReference>
<dbReference type="GO" id="GO:0009851">
    <property type="term" value="P:auxin biosynthetic process"/>
    <property type="evidence" value="ECO:0007669"/>
    <property type="project" value="UniProtKB-KW"/>
</dbReference>
<dbReference type="SUPFAM" id="SSF51905">
    <property type="entry name" value="FAD/NAD(P)-binding domain"/>
    <property type="match status" value="1"/>
</dbReference>
<gene>
    <name evidence="9" type="ORF">SAMN05421548_11733</name>
</gene>
<proteinExistence type="inferred from homology"/>
<feature type="compositionally biased region" description="Basic and acidic residues" evidence="7">
    <location>
        <begin position="464"/>
        <end position="479"/>
    </location>
</feature>
<dbReference type="InterPro" id="IPR036188">
    <property type="entry name" value="FAD/NAD-bd_sf"/>
</dbReference>
<dbReference type="RefSeq" id="WP_091999424.1">
    <property type="nucleotide sequence ID" value="NZ_FMYQ01000017.1"/>
</dbReference>
<dbReference type="PANTHER" id="PTHR10742">
    <property type="entry name" value="FLAVIN MONOAMINE OXIDASE"/>
    <property type="match status" value="1"/>
</dbReference>
<evidence type="ECO:0000313" key="10">
    <source>
        <dbReference type="Proteomes" id="UP000198908"/>
    </source>
</evidence>
<comment type="similarity">
    <text evidence="2">Belongs to the tryptophan 2-monooxygenase family.</text>
</comment>
<comment type="pathway">
    <text evidence="1">Plant hormone metabolism; auxin biosynthesis.</text>
</comment>
<dbReference type="OrthoDB" id="3972913at2"/>
<evidence type="ECO:0000259" key="8">
    <source>
        <dbReference type="Pfam" id="PF01593"/>
    </source>
</evidence>
<dbReference type="Pfam" id="PF01593">
    <property type="entry name" value="Amino_oxidase"/>
    <property type="match status" value="1"/>
</dbReference>
<dbReference type="STRING" id="416944.SAMN05421548_11733"/>
<keyword evidence="5" id="KW-0073">Auxin biosynthesis</keyword>
<feature type="domain" description="Amine oxidase" evidence="8">
    <location>
        <begin position="20"/>
        <end position="450"/>
    </location>
</feature>
<dbReference type="InterPro" id="IPR002937">
    <property type="entry name" value="Amino_oxidase"/>
</dbReference>
<sequence length="479" mass="52761">MDTTNGNADYDVIIIGGGPSGISASWELRDKKILVLEKTHRMGGRLYSFARGDYWMNLGGHLFPAAGSHMRNILHSIGLDVIRIPGNKFAIQWGGKVYAPKAVSALPLTLPMSLGERIAMARVGLRILKAVKGWQQEMEPVYGESPQRRRARVARYLSHLSFRQFLGRLPKRVDALFQSASRRAAAEMEDQNAGVGVSLFGAVWAGKGDSMALNLNGGSGRLGEVMMELMGDRVQYHTTVKSVKKEGNRVNVTYEVNGETHTVTASQVIVAIPANQAAQIVQDIPEDVRSVLKGVQYGPFPTMGVITDEPGPMPYDDIYAITTPEASFDMFFNHANPLRTSGPRKPGGSLMVYSGGEPARQLLKHTDEEIRDIYLADIYKMYPQLKGHIKETIVQRWEPGNTYRPAGFNFDPMLSYCERGDVDIHFAGDYFAEIGNMEIATGSAHEAAKRARARLMSRDTATGARRDSARRDLDKAAAA</sequence>
<feature type="region of interest" description="Disordered" evidence="7">
    <location>
        <begin position="455"/>
        <end position="479"/>
    </location>
</feature>
<evidence type="ECO:0000256" key="6">
    <source>
        <dbReference type="ARBA" id="ARBA00047321"/>
    </source>
</evidence>
<accession>A0A1G6TH76</accession>
<dbReference type="GO" id="GO:0050361">
    <property type="term" value="F:tryptophan 2-monooxygenase activity"/>
    <property type="evidence" value="ECO:0007669"/>
    <property type="project" value="UniProtKB-EC"/>
</dbReference>
<dbReference type="EMBL" id="FMYQ01000017">
    <property type="protein sequence ID" value="SDD28214.1"/>
    <property type="molecule type" value="Genomic_DNA"/>
</dbReference>
<reference evidence="10" key="1">
    <citation type="submission" date="2016-09" db="EMBL/GenBank/DDBJ databases">
        <authorList>
            <person name="Varghese N."/>
            <person name="Submissions S."/>
        </authorList>
    </citation>
    <scope>NUCLEOTIDE SEQUENCE [LARGE SCALE GENOMIC DNA]</scope>
    <source>
        <strain evidence="10">TNe-862</strain>
    </source>
</reference>
<dbReference type="AlphaFoldDB" id="A0A1G6TH76"/>
<evidence type="ECO:0000256" key="4">
    <source>
        <dbReference type="ARBA" id="ARBA00017871"/>
    </source>
</evidence>
<dbReference type="InterPro" id="IPR050281">
    <property type="entry name" value="Flavin_monoamine_oxidase"/>
</dbReference>
<protein>
    <recommendedName>
        <fullName evidence="4">Tryptophan 2-monooxygenase</fullName>
        <ecNumber evidence="3">1.13.12.3</ecNumber>
    </recommendedName>
</protein>
<name>A0A1G6TH76_9BURK</name>
<dbReference type="SUPFAM" id="SSF54373">
    <property type="entry name" value="FAD-linked reductases, C-terminal domain"/>
    <property type="match status" value="1"/>
</dbReference>
<evidence type="ECO:0000256" key="3">
    <source>
        <dbReference type="ARBA" id="ARBA00012535"/>
    </source>
</evidence>
<keyword evidence="10" id="KW-1185">Reference proteome</keyword>
<evidence type="ECO:0000313" key="9">
    <source>
        <dbReference type="EMBL" id="SDD28214.1"/>
    </source>
</evidence>
<evidence type="ECO:0000256" key="5">
    <source>
        <dbReference type="ARBA" id="ARBA00023070"/>
    </source>
</evidence>
<comment type="catalytic activity">
    <reaction evidence="6">
        <text>L-tryptophan + O2 = indole-3-acetamide + CO2 + H2O</text>
        <dbReference type="Rhea" id="RHEA:16165"/>
        <dbReference type="ChEBI" id="CHEBI:15377"/>
        <dbReference type="ChEBI" id="CHEBI:15379"/>
        <dbReference type="ChEBI" id="CHEBI:16031"/>
        <dbReference type="ChEBI" id="CHEBI:16526"/>
        <dbReference type="ChEBI" id="CHEBI:57912"/>
        <dbReference type="EC" id="1.13.12.3"/>
    </reaction>
</comment>
<evidence type="ECO:0000256" key="7">
    <source>
        <dbReference type="SAM" id="MobiDB-lite"/>
    </source>
</evidence>